<evidence type="ECO:0000256" key="1">
    <source>
        <dbReference type="SAM" id="MobiDB-lite"/>
    </source>
</evidence>
<reference evidence="2" key="1">
    <citation type="journal article" date="2021" name="Front. Microbiol.">
        <title>Comprehensive Comparative Genomics and Phenotyping of Methylobacterium Species.</title>
        <authorList>
            <person name="Alessa O."/>
            <person name="Ogura Y."/>
            <person name="Fujitani Y."/>
            <person name="Takami H."/>
            <person name="Hayashi T."/>
            <person name="Sahin N."/>
            <person name="Tani A."/>
        </authorList>
    </citation>
    <scope>NUCLEOTIDE SEQUENCE</scope>
    <source>
        <strain evidence="2">DSM 23674</strain>
    </source>
</reference>
<feature type="compositionally biased region" description="Low complexity" evidence="1">
    <location>
        <begin position="220"/>
        <end position="239"/>
    </location>
</feature>
<feature type="compositionally biased region" description="Basic residues" evidence="1">
    <location>
        <begin position="291"/>
        <end position="300"/>
    </location>
</feature>
<evidence type="ECO:0000313" key="3">
    <source>
        <dbReference type="Proteomes" id="UP001055101"/>
    </source>
</evidence>
<dbReference type="Proteomes" id="UP001055101">
    <property type="component" value="Unassembled WGS sequence"/>
</dbReference>
<sequence>MSIVRRYLVAPSLVRLIRKERGGARITEGYFAPQAGRTSYVRIDGQDCHLVLVTTDGEGRAKEERTEVPRAHGDALLDVCSGKAAYERTTIPLGGRDVQIDRYVTPPGLDIASVTFDDEAGAKAFLAPAWFSTDVSTEAGYDRHAVAIKGVPASPEIGLNNAALNAVLDLIEPRFGFGNTVRRPPVTEAPAIAPAPAPAPSAPAPAPVAEAPPPAPPEPVAETPPAAAEPAKPSPASVEMKPAPAPAEDKGDARIDDVIESLSQALSAAIQQPKEPAKDDENGSSFERWTVRPRRTNQQT</sequence>
<reference evidence="2" key="2">
    <citation type="submission" date="2021-08" db="EMBL/GenBank/DDBJ databases">
        <authorList>
            <person name="Tani A."/>
            <person name="Ola A."/>
            <person name="Ogura Y."/>
            <person name="Katsura K."/>
            <person name="Hayashi T."/>
        </authorList>
    </citation>
    <scope>NUCLEOTIDE SEQUENCE</scope>
    <source>
        <strain evidence="2">DSM 23674</strain>
    </source>
</reference>
<feature type="compositionally biased region" description="Polar residues" evidence="1">
    <location>
        <begin position="261"/>
        <end position="270"/>
    </location>
</feature>
<accession>A0ABQ4TRH5</accession>
<dbReference type="Gene3D" id="2.40.320.10">
    <property type="entry name" value="Hypothetical Protein Pfu-838710-001"/>
    <property type="match status" value="1"/>
</dbReference>
<gene>
    <name evidence="2" type="ORF">EKPJFOCH_3772</name>
</gene>
<keyword evidence="3" id="KW-1185">Reference proteome</keyword>
<proteinExistence type="predicted"/>
<dbReference type="EMBL" id="BPRA01000020">
    <property type="protein sequence ID" value="GJE57258.1"/>
    <property type="molecule type" value="Genomic_DNA"/>
</dbReference>
<evidence type="ECO:0008006" key="4">
    <source>
        <dbReference type="Google" id="ProtNLM"/>
    </source>
</evidence>
<name>A0ABQ4TRH5_9HYPH</name>
<feature type="compositionally biased region" description="Pro residues" evidence="1">
    <location>
        <begin position="193"/>
        <end position="219"/>
    </location>
</feature>
<evidence type="ECO:0000313" key="2">
    <source>
        <dbReference type="EMBL" id="GJE57258.1"/>
    </source>
</evidence>
<feature type="region of interest" description="Disordered" evidence="1">
    <location>
        <begin position="189"/>
        <end position="300"/>
    </location>
</feature>
<feature type="compositionally biased region" description="Basic and acidic residues" evidence="1">
    <location>
        <begin position="247"/>
        <end position="257"/>
    </location>
</feature>
<dbReference type="RefSeq" id="WP_238232622.1">
    <property type="nucleotide sequence ID" value="NZ_BPRA01000020.1"/>
</dbReference>
<protein>
    <recommendedName>
        <fullName evidence="4">CYTH domain-containing protein</fullName>
    </recommendedName>
</protein>
<organism evidence="2 3">
    <name type="scientific">Methylobacterium thuringiense</name>
    <dbReference type="NCBI Taxonomy" id="1003091"/>
    <lineage>
        <taxon>Bacteria</taxon>
        <taxon>Pseudomonadati</taxon>
        <taxon>Pseudomonadota</taxon>
        <taxon>Alphaproteobacteria</taxon>
        <taxon>Hyphomicrobiales</taxon>
        <taxon>Methylobacteriaceae</taxon>
        <taxon>Methylobacterium</taxon>
    </lineage>
</organism>
<comment type="caution">
    <text evidence="2">The sequence shown here is derived from an EMBL/GenBank/DDBJ whole genome shotgun (WGS) entry which is preliminary data.</text>
</comment>